<dbReference type="Gene3D" id="2.60.40.1120">
    <property type="entry name" value="Carboxypeptidase-like, regulatory domain"/>
    <property type="match status" value="1"/>
</dbReference>
<protein>
    <recommendedName>
        <fullName evidence="4">TonB-dependent receptor</fullName>
    </recommendedName>
</protein>
<dbReference type="EMBL" id="NOZQ01000010">
    <property type="protein sequence ID" value="OYD17508.1"/>
    <property type="molecule type" value="Genomic_DNA"/>
</dbReference>
<name>A0A235BYT6_UNCW3</name>
<dbReference type="AlphaFoldDB" id="A0A235BYT6"/>
<gene>
    <name evidence="2" type="ORF">CH333_00695</name>
</gene>
<feature type="non-terminal residue" evidence="2">
    <location>
        <position position="110"/>
    </location>
</feature>
<evidence type="ECO:0000313" key="2">
    <source>
        <dbReference type="EMBL" id="OYD17508.1"/>
    </source>
</evidence>
<sequence length="110" mass="12037">MKKVILFLLIFSTGVYAGVTGKLAGEIVDAETGQPLPNVNIFIPDTRFGAATGVYGEYYIIQLPPGEYTVKAEMIGYQSVSVEKVRVRVDRTTIVNFKLQPTVIELPGIT</sequence>
<evidence type="ECO:0000256" key="1">
    <source>
        <dbReference type="SAM" id="SignalP"/>
    </source>
</evidence>
<feature type="chain" id="PRO_5011969070" description="TonB-dependent receptor" evidence="1">
    <location>
        <begin position="18"/>
        <end position="110"/>
    </location>
</feature>
<evidence type="ECO:0008006" key="4">
    <source>
        <dbReference type="Google" id="ProtNLM"/>
    </source>
</evidence>
<reference evidence="2 3" key="1">
    <citation type="submission" date="2017-07" db="EMBL/GenBank/DDBJ databases">
        <title>Recovery of genomes from metagenomes via a dereplication, aggregation, and scoring strategy.</title>
        <authorList>
            <person name="Sieber C.M."/>
            <person name="Probst A.J."/>
            <person name="Sharrar A."/>
            <person name="Thomas B.C."/>
            <person name="Hess M."/>
            <person name="Tringe S.G."/>
            <person name="Banfield J.F."/>
        </authorList>
    </citation>
    <scope>NUCLEOTIDE SEQUENCE [LARGE SCALE GENOMIC DNA]</scope>
    <source>
        <strain evidence="2">JGI_Cruoil_03_44_89</strain>
    </source>
</reference>
<dbReference type="InterPro" id="IPR008969">
    <property type="entry name" value="CarboxyPept-like_regulatory"/>
</dbReference>
<comment type="caution">
    <text evidence="2">The sequence shown here is derived from an EMBL/GenBank/DDBJ whole genome shotgun (WGS) entry which is preliminary data.</text>
</comment>
<accession>A0A235BYT6</accession>
<feature type="signal peptide" evidence="1">
    <location>
        <begin position="1"/>
        <end position="17"/>
    </location>
</feature>
<dbReference type="Pfam" id="PF13715">
    <property type="entry name" value="CarbopepD_reg_2"/>
    <property type="match status" value="1"/>
</dbReference>
<dbReference type="Proteomes" id="UP000215215">
    <property type="component" value="Unassembled WGS sequence"/>
</dbReference>
<keyword evidence="1" id="KW-0732">Signal</keyword>
<organism evidence="2 3">
    <name type="scientific">candidate division WOR-3 bacterium JGI_Cruoil_03_44_89</name>
    <dbReference type="NCBI Taxonomy" id="1973748"/>
    <lineage>
        <taxon>Bacteria</taxon>
        <taxon>Bacteria division WOR-3</taxon>
    </lineage>
</organism>
<evidence type="ECO:0000313" key="3">
    <source>
        <dbReference type="Proteomes" id="UP000215215"/>
    </source>
</evidence>
<proteinExistence type="predicted"/>
<dbReference type="SUPFAM" id="SSF49464">
    <property type="entry name" value="Carboxypeptidase regulatory domain-like"/>
    <property type="match status" value="1"/>
</dbReference>